<keyword evidence="1" id="KW-0472">Membrane</keyword>
<gene>
    <name evidence="2" type="ORF">Poly24_01600</name>
</gene>
<keyword evidence="1" id="KW-1133">Transmembrane helix</keyword>
<organism evidence="2 3">
    <name type="scientific">Rosistilla carotiformis</name>
    <dbReference type="NCBI Taxonomy" id="2528017"/>
    <lineage>
        <taxon>Bacteria</taxon>
        <taxon>Pseudomonadati</taxon>
        <taxon>Planctomycetota</taxon>
        <taxon>Planctomycetia</taxon>
        <taxon>Pirellulales</taxon>
        <taxon>Pirellulaceae</taxon>
        <taxon>Rosistilla</taxon>
    </lineage>
</organism>
<keyword evidence="1" id="KW-0812">Transmembrane</keyword>
<dbReference type="OrthoDB" id="9974094at2"/>
<evidence type="ECO:0000313" key="3">
    <source>
        <dbReference type="Proteomes" id="UP000315082"/>
    </source>
</evidence>
<evidence type="ECO:0000256" key="1">
    <source>
        <dbReference type="SAM" id="Phobius"/>
    </source>
</evidence>
<dbReference type="Proteomes" id="UP000315082">
    <property type="component" value="Chromosome"/>
</dbReference>
<sequence length="59" mass="6398">MQAAIRRPAPSTRRGMSSLEVVMLTAVMFPLFAYSAYHAIQALRVVFTVVGSMVGSPLL</sequence>
<proteinExistence type="predicted"/>
<evidence type="ECO:0000313" key="2">
    <source>
        <dbReference type="EMBL" id="QDV66474.1"/>
    </source>
</evidence>
<accession>A0A518JLR8</accession>
<reference evidence="2 3" key="1">
    <citation type="submission" date="2019-02" db="EMBL/GenBank/DDBJ databases">
        <title>Deep-cultivation of Planctomycetes and their phenomic and genomic characterization uncovers novel biology.</title>
        <authorList>
            <person name="Wiegand S."/>
            <person name="Jogler M."/>
            <person name="Boedeker C."/>
            <person name="Pinto D."/>
            <person name="Vollmers J."/>
            <person name="Rivas-Marin E."/>
            <person name="Kohn T."/>
            <person name="Peeters S.H."/>
            <person name="Heuer A."/>
            <person name="Rast P."/>
            <person name="Oberbeckmann S."/>
            <person name="Bunk B."/>
            <person name="Jeske O."/>
            <person name="Meyerdierks A."/>
            <person name="Storesund J.E."/>
            <person name="Kallscheuer N."/>
            <person name="Luecker S."/>
            <person name="Lage O.M."/>
            <person name="Pohl T."/>
            <person name="Merkel B.J."/>
            <person name="Hornburger P."/>
            <person name="Mueller R.-W."/>
            <person name="Bruemmer F."/>
            <person name="Labrenz M."/>
            <person name="Spormann A.M."/>
            <person name="Op den Camp H."/>
            <person name="Overmann J."/>
            <person name="Amann R."/>
            <person name="Jetten M.S.M."/>
            <person name="Mascher T."/>
            <person name="Medema M.H."/>
            <person name="Devos D.P."/>
            <person name="Kaster A.-K."/>
            <person name="Ovreas L."/>
            <person name="Rohde M."/>
            <person name="Galperin M.Y."/>
            <person name="Jogler C."/>
        </authorList>
    </citation>
    <scope>NUCLEOTIDE SEQUENCE [LARGE SCALE GENOMIC DNA]</scope>
    <source>
        <strain evidence="2 3">Poly24</strain>
    </source>
</reference>
<protein>
    <submittedName>
        <fullName evidence="2">Uncharacterized protein</fullName>
    </submittedName>
</protein>
<keyword evidence="3" id="KW-1185">Reference proteome</keyword>
<dbReference type="RefSeq" id="WP_145089080.1">
    <property type="nucleotide sequence ID" value="NZ_CP036348.1"/>
</dbReference>
<dbReference type="AlphaFoldDB" id="A0A518JLR8"/>
<name>A0A518JLR8_9BACT</name>
<dbReference type="EMBL" id="CP036348">
    <property type="protein sequence ID" value="QDV66474.1"/>
    <property type="molecule type" value="Genomic_DNA"/>
</dbReference>
<dbReference type="KEGG" id="rcf:Poly24_01600"/>
<feature type="transmembrane region" description="Helical" evidence="1">
    <location>
        <begin position="21"/>
        <end position="40"/>
    </location>
</feature>